<keyword evidence="2" id="KW-1185">Reference proteome</keyword>
<proteinExistence type="predicted"/>
<sequence length="113" mass="12795">MDTMEDAKRATRRHHDDDLKRQVLEECGKPGASVARIALAHGLNANLVHRWRRLAQTEATARTVAATFMPLELERPTRADIRIELQRGPVSVVVNWPASAMSDCATWLREILR</sequence>
<dbReference type="InterPro" id="IPR002514">
    <property type="entry name" value="Transposase_8"/>
</dbReference>
<dbReference type="NCBIfam" id="NF047595">
    <property type="entry name" value="IS66_ISRel24_TnpA"/>
    <property type="match status" value="1"/>
</dbReference>
<name>A0ABR6GUQ0_9BURK</name>
<reference evidence="1 2" key="1">
    <citation type="submission" date="2020-08" db="EMBL/GenBank/DDBJ databases">
        <title>Genomic Encyclopedia of Type Strains, Phase III (KMG-III): the genomes of soil and plant-associated and newly described type strains.</title>
        <authorList>
            <person name="Whitman W."/>
        </authorList>
    </citation>
    <scope>NUCLEOTIDE SEQUENCE [LARGE SCALE GENOMIC DNA]</scope>
    <source>
        <strain evidence="1 2">CECT 7247</strain>
    </source>
</reference>
<evidence type="ECO:0000313" key="1">
    <source>
        <dbReference type="EMBL" id="MBB3195790.1"/>
    </source>
</evidence>
<gene>
    <name evidence="1" type="ORF">FHS28_003196</name>
</gene>
<protein>
    <submittedName>
        <fullName evidence="1">Transposase</fullName>
    </submittedName>
</protein>
<accession>A0ABR6GUQ0</accession>
<dbReference type="Pfam" id="PF01527">
    <property type="entry name" value="HTH_Tnp_1"/>
    <property type="match status" value="1"/>
</dbReference>
<dbReference type="SUPFAM" id="SSF46689">
    <property type="entry name" value="Homeodomain-like"/>
    <property type="match status" value="1"/>
</dbReference>
<dbReference type="InterPro" id="IPR009057">
    <property type="entry name" value="Homeodomain-like_sf"/>
</dbReference>
<dbReference type="Proteomes" id="UP000574369">
    <property type="component" value="Unassembled WGS sequence"/>
</dbReference>
<organism evidence="1 2">
    <name type="scientific">Roseateles terrae</name>
    <dbReference type="NCBI Taxonomy" id="431060"/>
    <lineage>
        <taxon>Bacteria</taxon>
        <taxon>Pseudomonadati</taxon>
        <taxon>Pseudomonadota</taxon>
        <taxon>Betaproteobacteria</taxon>
        <taxon>Burkholderiales</taxon>
        <taxon>Sphaerotilaceae</taxon>
        <taxon>Roseateles</taxon>
    </lineage>
</organism>
<dbReference type="EMBL" id="JACHXO010000005">
    <property type="protein sequence ID" value="MBB3195790.1"/>
    <property type="molecule type" value="Genomic_DNA"/>
</dbReference>
<evidence type="ECO:0000313" key="2">
    <source>
        <dbReference type="Proteomes" id="UP000574369"/>
    </source>
</evidence>
<comment type="caution">
    <text evidence="1">The sequence shown here is derived from an EMBL/GenBank/DDBJ whole genome shotgun (WGS) entry which is preliminary data.</text>
</comment>